<name>A0A8S5SA98_9CAUD</name>
<protein>
    <submittedName>
        <fullName evidence="1">Uncharacterized protein</fullName>
    </submittedName>
</protein>
<organism evidence="1">
    <name type="scientific">Siphoviridae sp. ctgaY24</name>
    <dbReference type="NCBI Taxonomy" id="2827911"/>
    <lineage>
        <taxon>Viruses</taxon>
        <taxon>Duplodnaviria</taxon>
        <taxon>Heunggongvirae</taxon>
        <taxon>Uroviricota</taxon>
        <taxon>Caudoviricetes</taxon>
    </lineage>
</organism>
<reference evidence="1" key="1">
    <citation type="journal article" date="2021" name="Proc. Natl. Acad. Sci. U.S.A.">
        <title>A Catalog of Tens of Thousands of Viruses from Human Metagenomes Reveals Hidden Associations with Chronic Diseases.</title>
        <authorList>
            <person name="Tisza M.J."/>
            <person name="Buck C.B."/>
        </authorList>
    </citation>
    <scope>NUCLEOTIDE SEQUENCE</scope>
    <source>
        <strain evidence="1">CtgaY24</strain>
    </source>
</reference>
<sequence length="135" mass="15794">MATTYEDVVAVFESTFLERVALSDDLVFQWFKMACGEFSTQISQLYFNNEKKIFTDIDGNDIVLNQIVVNILGYTIKRFYCERQYSKIVKRSNIVSKDLSINNSEGDKRQAKVEIDWVNFKIVDLYEQLKDTAYN</sequence>
<accession>A0A8S5SA98</accession>
<evidence type="ECO:0000313" key="1">
    <source>
        <dbReference type="EMBL" id="DAF47980.1"/>
    </source>
</evidence>
<dbReference type="EMBL" id="BK032562">
    <property type="protein sequence ID" value="DAF47980.1"/>
    <property type="molecule type" value="Genomic_DNA"/>
</dbReference>
<proteinExistence type="predicted"/>